<proteinExistence type="predicted"/>
<accession>A0A5J9VYU4</accession>
<evidence type="ECO:0000313" key="3">
    <source>
        <dbReference type="Proteomes" id="UP000324897"/>
    </source>
</evidence>
<dbReference type="InterPro" id="IPR036312">
    <property type="entry name" value="Bifun_inhib/LTP/seed_sf"/>
</dbReference>
<reference evidence="2 3" key="1">
    <citation type="journal article" date="2019" name="Sci. Rep.">
        <title>A high-quality genome of Eragrostis curvula grass provides insights into Poaceae evolution and supports new strategies to enhance forage quality.</title>
        <authorList>
            <person name="Carballo J."/>
            <person name="Santos B.A.C.M."/>
            <person name="Zappacosta D."/>
            <person name="Garbus I."/>
            <person name="Selva J.P."/>
            <person name="Gallo C.A."/>
            <person name="Diaz A."/>
            <person name="Albertini E."/>
            <person name="Caccamo M."/>
            <person name="Echenique V."/>
        </authorList>
    </citation>
    <scope>NUCLEOTIDE SEQUENCE [LARGE SCALE GENOMIC DNA]</scope>
    <source>
        <strain evidence="3">cv. Victoria</strain>
        <tissue evidence="2">Leaf</tissue>
    </source>
</reference>
<dbReference type="InterPro" id="IPR016140">
    <property type="entry name" value="Bifunc_inhib/LTP/seed_store"/>
</dbReference>
<dbReference type="Gramene" id="TVU41622">
    <property type="protein sequence ID" value="TVU41622"/>
    <property type="gene ID" value="EJB05_15154"/>
</dbReference>
<evidence type="ECO:0000259" key="1">
    <source>
        <dbReference type="Pfam" id="PF14368"/>
    </source>
</evidence>
<dbReference type="Gene3D" id="1.10.110.10">
    <property type="entry name" value="Plant lipid-transfer and hydrophobic proteins"/>
    <property type="match status" value="1"/>
</dbReference>
<evidence type="ECO:0000313" key="2">
    <source>
        <dbReference type="EMBL" id="TVU41622.1"/>
    </source>
</evidence>
<dbReference type="OrthoDB" id="653734at2759"/>
<dbReference type="PANTHER" id="PTHR33286:SF24">
    <property type="entry name" value="BIFUNCTIONAL INHIBITOR_PLANT LIPID TRANSFER PROTEIN_SEED STORAGE HELICAL DOMAIN-CONTAINING PROTEIN"/>
    <property type="match status" value="1"/>
</dbReference>
<sequence>MSTTLLEEEEMATAADPMVPQARGDEGAAGGLLVGGAAFPCPGSDVFALFAMPQAMGKQECYGDKEIFKHKCNNSIARDNIIFVRPSDSCCRTAQKVDMAGVCRTITPEEEQKINVHYVFLVAQDCNNPVPPGEKLDCSTTTITTPPHAAVKANSRDFAKGNK</sequence>
<dbReference type="EMBL" id="RWGY01000007">
    <property type="protein sequence ID" value="TVU41622.1"/>
    <property type="molecule type" value="Genomic_DNA"/>
</dbReference>
<name>A0A5J9VYU4_9POAL</name>
<dbReference type="PANTHER" id="PTHR33286">
    <property type="entry name" value="BIFUNCTIONAL INHIBITOR/LIPID-TRANSFER PROTEIN/SEED STORAGE 2S ALBUMIN SUPERFAMILY PROTEIN"/>
    <property type="match status" value="1"/>
</dbReference>
<organism evidence="2 3">
    <name type="scientific">Eragrostis curvula</name>
    <name type="common">weeping love grass</name>
    <dbReference type="NCBI Taxonomy" id="38414"/>
    <lineage>
        <taxon>Eukaryota</taxon>
        <taxon>Viridiplantae</taxon>
        <taxon>Streptophyta</taxon>
        <taxon>Embryophyta</taxon>
        <taxon>Tracheophyta</taxon>
        <taxon>Spermatophyta</taxon>
        <taxon>Magnoliopsida</taxon>
        <taxon>Liliopsida</taxon>
        <taxon>Poales</taxon>
        <taxon>Poaceae</taxon>
        <taxon>PACMAD clade</taxon>
        <taxon>Chloridoideae</taxon>
        <taxon>Eragrostideae</taxon>
        <taxon>Eragrostidinae</taxon>
        <taxon>Eragrostis</taxon>
    </lineage>
</organism>
<dbReference type="Proteomes" id="UP000324897">
    <property type="component" value="Chromosome 4"/>
</dbReference>
<gene>
    <name evidence="2" type="ORF">EJB05_15154</name>
</gene>
<keyword evidence="3" id="KW-1185">Reference proteome</keyword>
<comment type="caution">
    <text evidence="2">The sequence shown here is derived from an EMBL/GenBank/DDBJ whole genome shotgun (WGS) entry which is preliminary data.</text>
</comment>
<dbReference type="AlphaFoldDB" id="A0A5J9VYU4"/>
<feature type="non-terminal residue" evidence="2">
    <location>
        <position position="1"/>
    </location>
</feature>
<dbReference type="Pfam" id="PF14368">
    <property type="entry name" value="LTP_2"/>
    <property type="match status" value="1"/>
</dbReference>
<protein>
    <recommendedName>
        <fullName evidence="1">Bifunctional inhibitor/plant lipid transfer protein/seed storage helical domain-containing protein</fullName>
    </recommendedName>
</protein>
<feature type="domain" description="Bifunctional inhibitor/plant lipid transfer protein/seed storage helical" evidence="1">
    <location>
        <begin position="54"/>
        <end position="135"/>
    </location>
</feature>